<feature type="transmembrane region" description="Helical" evidence="13">
    <location>
        <begin position="143"/>
        <end position="164"/>
    </location>
</feature>
<sequence>MSLKTSYLFLYNCLQSLGWSSVLYTVSSGVILGSPLPSTALAATPAVAYLQGLAALELAHASLGLVSGSASSAFMQLFGRNIVLFGYVLPASLASSPVAAAPVLSLYFAWALSEVIRYPFYALSLLGGCPGALTWLRYTAFIALYPVGIFSECVCVYLSLEVVAPMLGERLGVDVGVALPVGTAAYCAFAYGYCGVLLYKYMLKQRRKVLGPVDRAAGKKKKA</sequence>
<evidence type="ECO:0000256" key="12">
    <source>
        <dbReference type="ARBA" id="ARBA00023239"/>
    </source>
</evidence>
<gene>
    <name evidence="14" type="ORF">TeGR_g224</name>
</gene>
<evidence type="ECO:0000256" key="10">
    <source>
        <dbReference type="ARBA" id="ARBA00023136"/>
    </source>
</evidence>
<organism evidence="14 15">
    <name type="scientific">Tetraparma gracilis</name>
    <dbReference type="NCBI Taxonomy" id="2962635"/>
    <lineage>
        <taxon>Eukaryota</taxon>
        <taxon>Sar</taxon>
        <taxon>Stramenopiles</taxon>
        <taxon>Ochrophyta</taxon>
        <taxon>Bolidophyceae</taxon>
        <taxon>Parmales</taxon>
        <taxon>Triparmaceae</taxon>
        <taxon>Tetraparma</taxon>
    </lineage>
</organism>
<dbReference type="EMBL" id="BRYB01002289">
    <property type="protein sequence ID" value="GMI42496.1"/>
    <property type="molecule type" value="Genomic_DNA"/>
</dbReference>
<evidence type="ECO:0000256" key="1">
    <source>
        <dbReference type="ARBA" id="ARBA00004141"/>
    </source>
</evidence>
<keyword evidence="8 13" id="KW-1133">Transmembrane helix</keyword>
<dbReference type="PANTHER" id="PTHR11035:SF35">
    <property type="entry name" value="VERY-LONG-CHAIN (3R)-3-HYDROXYACYL-COA DEHYDRATASE"/>
    <property type="match status" value="1"/>
</dbReference>
<keyword evidence="6 13" id="KW-0812">Transmembrane</keyword>
<evidence type="ECO:0000256" key="13">
    <source>
        <dbReference type="SAM" id="Phobius"/>
    </source>
</evidence>
<evidence type="ECO:0000256" key="5">
    <source>
        <dbReference type="ARBA" id="ARBA00022516"/>
    </source>
</evidence>
<keyword evidence="15" id="KW-1185">Reference proteome</keyword>
<feature type="transmembrane region" description="Helical" evidence="13">
    <location>
        <begin position="82"/>
        <end position="112"/>
    </location>
</feature>
<proteinExistence type="inferred from homology"/>
<dbReference type="PANTHER" id="PTHR11035">
    <property type="entry name" value="VERY-LONG-CHAIN (3R)-3-HYDROXYACYL-COA DEHYDRATASE"/>
    <property type="match status" value="1"/>
</dbReference>
<reference evidence="14 15" key="1">
    <citation type="journal article" date="2023" name="Commun. Biol.">
        <title>Genome analysis of Parmales, the sister group of diatoms, reveals the evolutionary specialization of diatoms from phago-mixotrophs to photoautotrophs.</title>
        <authorList>
            <person name="Ban H."/>
            <person name="Sato S."/>
            <person name="Yoshikawa S."/>
            <person name="Yamada K."/>
            <person name="Nakamura Y."/>
            <person name="Ichinomiya M."/>
            <person name="Sato N."/>
            <person name="Blanc-Mathieu R."/>
            <person name="Endo H."/>
            <person name="Kuwata A."/>
            <person name="Ogata H."/>
        </authorList>
    </citation>
    <scope>NUCLEOTIDE SEQUENCE [LARGE SCALE GENOMIC DNA]</scope>
</reference>
<evidence type="ECO:0000256" key="8">
    <source>
        <dbReference type="ARBA" id="ARBA00022989"/>
    </source>
</evidence>
<comment type="caution">
    <text evidence="14">The sequence shown here is derived from an EMBL/GenBank/DDBJ whole genome shotgun (WGS) entry which is preliminary data.</text>
</comment>
<dbReference type="Pfam" id="PF04387">
    <property type="entry name" value="PTPLA"/>
    <property type="match status" value="1"/>
</dbReference>
<comment type="pathway">
    <text evidence="2">Lipid metabolism; fatty acid biosynthesis.</text>
</comment>
<evidence type="ECO:0000256" key="3">
    <source>
        <dbReference type="ARBA" id="ARBA00007811"/>
    </source>
</evidence>
<accession>A0ABQ6N8J7</accession>
<dbReference type="Proteomes" id="UP001165060">
    <property type="component" value="Unassembled WGS sequence"/>
</dbReference>
<evidence type="ECO:0000256" key="6">
    <source>
        <dbReference type="ARBA" id="ARBA00022692"/>
    </source>
</evidence>
<feature type="transmembrane region" description="Helical" evidence="13">
    <location>
        <begin position="176"/>
        <end position="199"/>
    </location>
</feature>
<comment type="subcellular location">
    <subcellularLocation>
        <location evidence="1">Membrane</location>
        <topology evidence="1">Multi-pass membrane protein</topology>
    </subcellularLocation>
</comment>
<comment type="similarity">
    <text evidence="3">Belongs to the very long-chain fatty acids dehydratase HACD family.</text>
</comment>
<evidence type="ECO:0000256" key="9">
    <source>
        <dbReference type="ARBA" id="ARBA00023098"/>
    </source>
</evidence>
<keyword evidence="9" id="KW-0443">Lipid metabolism</keyword>
<keyword evidence="12" id="KW-0456">Lyase</keyword>
<evidence type="ECO:0000256" key="11">
    <source>
        <dbReference type="ARBA" id="ARBA00023160"/>
    </source>
</evidence>
<dbReference type="EC" id="4.2.1.134" evidence="4"/>
<evidence type="ECO:0000313" key="15">
    <source>
        <dbReference type="Proteomes" id="UP001165060"/>
    </source>
</evidence>
<evidence type="ECO:0000256" key="4">
    <source>
        <dbReference type="ARBA" id="ARBA00013122"/>
    </source>
</evidence>
<evidence type="ECO:0000256" key="7">
    <source>
        <dbReference type="ARBA" id="ARBA00022832"/>
    </source>
</evidence>
<dbReference type="InterPro" id="IPR007482">
    <property type="entry name" value="Tyr_Pase-like_PTPLA"/>
</dbReference>
<keyword evidence="11" id="KW-0275">Fatty acid biosynthesis</keyword>
<keyword evidence="10 13" id="KW-0472">Membrane</keyword>
<evidence type="ECO:0000313" key="14">
    <source>
        <dbReference type="EMBL" id="GMI42496.1"/>
    </source>
</evidence>
<keyword evidence="5" id="KW-0444">Lipid biosynthesis</keyword>
<feature type="transmembrane region" description="Helical" evidence="13">
    <location>
        <begin position="46"/>
        <end position="70"/>
    </location>
</feature>
<protein>
    <recommendedName>
        <fullName evidence="4">very-long-chain (3R)-3-hydroxyacyl-CoA dehydratase</fullName>
        <ecNumber evidence="4">4.2.1.134</ecNumber>
    </recommendedName>
</protein>
<name>A0ABQ6N8J7_9STRA</name>
<keyword evidence="7" id="KW-0276">Fatty acid metabolism</keyword>
<feature type="transmembrane region" description="Helical" evidence="13">
    <location>
        <begin position="118"/>
        <end position="136"/>
    </location>
</feature>
<evidence type="ECO:0000256" key="2">
    <source>
        <dbReference type="ARBA" id="ARBA00005194"/>
    </source>
</evidence>